<gene>
    <name evidence="2" type="ORF">SAMN05660472_02418</name>
</gene>
<feature type="transmembrane region" description="Helical" evidence="1">
    <location>
        <begin position="150"/>
        <end position="174"/>
    </location>
</feature>
<evidence type="ECO:0000256" key="1">
    <source>
        <dbReference type="SAM" id="Phobius"/>
    </source>
</evidence>
<organism evidence="2 3">
    <name type="scientific">Natronincola ferrireducens</name>
    <dbReference type="NCBI Taxonomy" id="393762"/>
    <lineage>
        <taxon>Bacteria</taxon>
        <taxon>Bacillati</taxon>
        <taxon>Bacillota</taxon>
        <taxon>Clostridia</taxon>
        <taxon>Peptostreptococcales</taxon>
        <taxon>Natronincolaceae</taxon>
        <taxon>Natronincola</taxon>
    </lineage>
</organism>
<feature type="transmembrane region" description="Helical" evidence="1">
    <location>
        <begin position="90"/>
        <end position="108"/>
    </location>
</feature>
<sequence>MNKISCETCIDLMPLVKDGVASEDSRKLVLEHLQDCGFCKIEYEKSHLLPPPMDEERVLKKLKSKLFRGVLAIIIVGALFGIGLTESEGMFYNIIIMPLIGGISYFALKKTAYYVPIGVFILSYGWSFIRYSIAGIFLDVNIINALVAPAFWGLIYGGLCLLGVVIGVLLKFAFRKEVEK</sequence>
<evidence type="ECO:0008006" key="4">
    <source>
        <dbReference type="Google" id="ProtNLM"/>
    </source>
</evidence>
<keyword evidence="1" id="KW-0812">Transmembrane</keyword>
<accession>A0A1G9GH09</accession>
<keyword evidence="3" id="KW-1185">Reference proteome</keyword>
<dbReference type="AlphaFoldDB" id="A0A1G9GH09"/>
<proteinExistence type="predicted"/>
<dbReference type="EMBL" id="FNFP01000006">
    <property type="protein sequence ID" value="SDK99969.1"/>
    <property type="molecule type" value="Genomic_DNA"/>
</dbReference>
<protein>
    <recommendedName>
        <fullName evidence="4">Zinc-finger</fullName>
    </recommendedName>
</protein>
<feature type="transmembrane region" description="Helical" evidence="1">
    <location>
        <begin position="66"/>
        <end position="84"/>
    </location>
</feature>
<keyword evidence="1" id="KW-1133">Transmembrane helix</keyword>
<keyword evidence="1" id="KW-0472">Membrane</keyword>
<evidence type="ECO:0000313" key="2">
    <source>
        <dbReference type="EMBL" id="SDK99969.1"/>
    </source>
</evidence>
<evidence type="ECO:0000313" key="3">
    <source>
        <dbReference type="Proteomes" id="UP000198718"/>
    </source>
</evidence>
<dbReference type="STRING" id="393762.SAMN05660472_02418"/>
<dbReference type="RefSeq" id="WP_090553948.1">
    <property type="nucleotide sequence ID" value="NZ_FNFP01000006.1"/>
</dbReference>
<reference evidence="2 3" key="1">
    <citation type="submission" date="2016-10" db="EMBL/GenBank/DDBJ databases">
        <authorList>
            <person name="de Groot N.N."/>
        </authorList>
    </citation>
    <scope>NUCLEOTIDE SEQUENCE [LARGE SCALE GENOMIC DNA]</scope>
    <source>
        <strain evidence="2 3">DSM 18346</strain>
    </source>
</reference>
<feature type="transmembrane region" description="Helical" evidence="1">
    <location>
        <begin position="115"/>
        <end position="138"/>
    </location>
</feature>
<dbReference type="OrthoDB" id="6194834at2"/>
<name>A0A1G9GH09_9FIRM</name>
<dbReference type="Proteomes" id="UP000198718">
    <property type="component" value="Unassembled WGS sequence"/>
</dbReference>